<dbReference type="SUPFAM" id="SSF50978">
    <property type="entry name" value="WD40 repeat-like"/>
    <property type="match status" value="1"/>
</dbReference>
<sequence>MQFLPSCDAYEKSYMHREIIQHVVVTKTDFVITASIDGAVKFWKKVRTGIEFVKHFRIHMGPIDDMNCNHNGWLLVTISSADKSIEVFDVVNFDMINMIQLKYSPSCFEWISCKNNAVDTIIVADENSSKMHVYGVKNPSDEPLRTLDKIHSAPIIKIRFNHRHNIIVSVDSEYIIEYWYNAENDYKFVEPGIVKFESKLDTDLYEFCRAKIALYDLTFSADGRYFATCSSDRCFRLFDFATGKILRIYDESLEKNEENHKQEPRISNLDFARRMTIEREIAKADQLKFQNVIFDQHVEHILYPSMLGVKVINLRSNEIRAFLGKAESLRPLKIALFQFTGSQGSYKTSLSLEQRASENTTLDLNSEDPALFCTAFKRNRFYCFSNRSPEESNPGSGFVDRDIFNEKPTREEILASVDVGATAKEKVLYENATIHTTKGDIHLELTPKRTPKTVENFCVHAKNGYYNGHIFHRIIKDFMIQTGDPTGTGIGGESIWGAEFEDELDPQLKFDRPFKLAMANAGPNTNGSQFFITVVPCSHLDQKHTIFGRVVGGMDIVQQISTVKTHRKTDKPYDDIKIVSISLLDGIK</sequence>
<dbReference type="Pfam" id="PF00160">
    <property type="entry name" value="Pro_isomerase"/>
    <property type="match status" value="1"/>
</dbReference>
<feature type="non-terminal residue" evidence="5">
    <location>
        <position position="1"/>
    </location>
</feature>
<dbReference type="CDD" id="cd01927">
    <property type="entry name" value="cyclophilin_WD40"/>
    <property type="match status" value="1"/>
</dbReference>
<dbReference type="GO" id="GO:0016853">
    <property type="term" value="F:isomerase activity"/>
    <property type="evidence" value="ECO:0007669"/>
    <property type="project" value="UniProtKB-KW"/>
</dbReference>
<gene>
    <name evidence="5" type="primary">PPWD1</name>
    <name evidence="5" type="ORF">GZH46_02353</name>
</gene>
<evidence type="ECO:0000313" key="5">
    <source>
        <dbReference type="EMBL" id="KAG9509137.1"/>
    </source>
</evidence>
<feature type="domain" description="PPIase cyclophilin-type" evidence="4">
    <location>
        <begin position="428"/>
        <end position="583"/>
    </location>
</feature>
<comment type="caution">
    <text evidence="5">The sequence shown here is derived from an EMBL/GenBank/DDBJ whole genome shotgun (WGS) entry which is preliminary data.</text>
</comment>
<dbReference type="InterPro" id="IPR036322">
    <property type="entry name" value="WD40_repeat_dom_sf"/>
</dbReference>
<name>A0ABQ7S6V1_9ACAR</name>
<dbReference type="SUPFAM" id="SSF50891">
    <property type="entry name" value="Cyclophilin-like"/>
    <property type="match status" value="1"/>
</dbReference>
<dbReference type="PROSITE" id="PS50072">
    <property type="entry name" value="CSA_PPIASE_2"/>
    <property type="match status" value="1"/>
</dbReference>
<evidence type="ECO:0000313" key="6">
    <source>
        <dbReference type="Proteomes" id="UP000825002"/>
    </source>
</evidence>
<accession>A0ABQ7S6V1</accession>
<dbReference type="EC" id="5.2.1.8" evidence="1"/>
<evidence type="ECO:0000256" key="3">
    <source>
        <dbReference type="ARBA" id="ARBA00023235"/>
    </source>
</evidence>
<dbReference type="Pfam" id="PF00400">
    <property type="entry name" value="WD40"/>
    <property type="match status" value="1"/>
</dbReference>
<proteinExistence type="predicted"/>
<protein>
    <recommendedName>
        <fullName evidence="1">peptidylprolyl isomerase</fullName>
        <ecNumber evidence="1">5.2.1.8</ecNumber>
    </recommendedName>
</protein>
<keyword evidence="6" id="KW-1185">Reference proteome</keyword>
<keyword evidence="2" id="KW-0697">Rotamase</keyword>
<dbReference type="PANTHER" id="PTHR45625">
    <property type="entry name" value="PEPTIDYL-PROLYL CIS-TRANS ISOMERASE-RELATED"/>
    <property type="match status" value="1"/>
</dbReference>
<dbReference type="PANTHER" id="PTHR45625:SF4">
    <property type="entry name" value="PEPTIDYLPROLYL ISOMERASE DOMAIN AND WD REPEAT-CONTAINING PROTEIN 1"/>
    <property type="match status" value="1"/>
</dbReference>
<dbReference type="InterPro" id="IPR002130">
    <property type="entry name" value="Cyclophilin-type_PPIase_dom"/>
</dbReference>
<dbReference type="PRINTS" id="PR00153">
    <property type="entry name" value="CSAPPISMRASE"/>
</dbReference>
<evidence type="ECO:0000256" key="1">
    <source>
        <dbReference type="ARBA" id="ARBA00013194"/>
    </source>
</evidence>
<dbReference type="InterPro" id="IPR015943">
    <property type="entry name" value="WD40/YVTN_repeat-like_dom_sf"/>
</dbReference>
<keyword evidence="3 5" id="KW-0413">Isomerase</keyword>
<evidence type="ECO:0000256" key="2">
    <source>
        <dbReference type="ARBA" id="ARBA00023110"/>
    </source>
</evidence>
<dbReference type="Gene3D" id="2.40.100.10">
    <property type="entry name" value="Cyclophilin-like"/>
    <property type="match status" value="1"/>
</dbReference>
<organism evidence="5 6">
    <name type="scientific">Fragariocoptes setiger</name>
    <dbReference type="NCBI Taxonomy" id="1670756"/>
    <lineage>
        <taxon>Eukaryota</taxon>
        <taxon>Metazoa</taxon>
        <taxon>Ecdysozoa</taxon>
        <taxon>Arthropoda</taxon>
        <taxon>Chelicerata</taxon>
        <taxon>Arachnida</taxon>
        <taxon>Acari</taxon>
        <taxon>Acariformes</taxon>
        <taxon>Trombidiformes</taxon>
        <taxon>Prostigmata</taxon>
        <taxon>Eupodina</taxon>
        <taxon>Eriophyoidea</taxon>
        <taxon>Phytoptidae</taxon>
        <taxon>Fragariocoptes</taxon>
    </lineage>
</organism>
<evidence type="ECO:0000259" key="4">
    <source>
        <dbReference type="PROSITE" id="PS50072"/>
    </source>
</evidence>
<reference evidence="5 6" key="1">
    <citation type="submission" date="2020-10" db="EMBL/GenBank/DDBJ databases">
        <authorList>
            <person name="Klimov P.B."/>
            <person name="Dyachkov S.M."/>
            <person name="Chetverikov P.E."/>
        </authorList>
    </citation>
    <scope>NUCLEOTIDE SEQUENCE [LARGE SCALE GENOMIC DNA]</scope>
    <source>
        <strain evidence="5">BMOC 18-1129-001#AD2665</strain>
        <tissue evidence="5">Entire mites</tissue>
    </source>
</reference>
<dbReference type="Gene3D" id="2.130.10.10">
    <property type="entry name" value="YVTN repeat-like/Quinoprotein amine dehydrogenase"/>
    <property type="match status" value="2"/>
</dbReference>
<dbReference type="EMBL" id="JAIFTH010000650">
    <property type="protein sequence ID" value="KAG9509137.1"/>
    <property type="molecule type" value="Genomic_DNA"/>
</dbReference>
<dbReference type="InterPro" id="IPR044666">
    <property type="entry name" value="Cyclophilin_A-like"/>
</dbReference>
<dbReference type="InterPro" id="IPR029000">
    <property type="entry name" value="Cyclophilin-like_dom_sf"/>
</dbReference>
<dbReference type="SMART" id="SM00320">
    <property type="entry name" value="WD40"/>
    <property type="match status" value="4"/>
</dbReference>
<dbReference type="Proteomes" id="UP000825002">
    <property type="component" value="Unassembled WGS sequence"/>
</dbReference>
<dbReference type="InterPro" id="IPR001680">
    <property type="entry name" value="WD40_rpt"/>
</dbReference>